<proteinExistence type="predicted"/>
<comment type="caution">
    <text evidence="2">The sequence shown here is derived from an EMBL/GenBank/DDBJ whole genome shotgun (WGS) entry which is preliminary data.</text>
</comment>
<sequence>MPRGEERCEERGHSAWALSVVSLGKMTSMELREGSCRRERARRRQTGGARSGQVSCKRAQVAAAREYLARIR</sequence>
<dbReference type="EMBL" id="PPTA01000010">
    <property type="protein sequence ID" value="TFB00641.1"/>
    <property type="molecule type" value="Genomic_DNA"/>
</dbReference>
<evidence type="ECO:0000256" key="1">
    <source>
        <dbReference type="SAM" id="MobiDB-lite"/>
    </source>
</evidence>
<protein>
    <submittedName>
        <fullName evidence="2">Uncharacterized protein</fullName>
    </submittedName>
</protein>
<reference evidence="2 3" key="1">
    <citation type="submission" date="2018-01" db="EMBL/GenBank/DDBJ databases">
        <title>Genome characterization of the sugarcane-associated fungus Trichoderma ghanense CCMA-1212 and their application in lignocelulose bioconversion.</title>
        <authorList>
            <person name="Steindorff A.S."/>
            <person name="Mendes T.D."/>
            <person name="Vilela E.S.D."/>
            <person name="Rodrigues D.S."/>
            <person name="Formighieri E.F."/>
            <person name="Melo I.S."/>
            <person name="Favaro L.C.L."/>
        </authorList>
    </citation>
    <scope>NUCLEOTIDE SEQUENCE [LARGE SCALE GENOMIC DNA]</scope>
    <source>
        <strain evidence="2 3">CCMA-1212</strain>
    </source>
</reference>
<dbReference type="RefSeq" id="XP_073556842.1">
    <property type="nucleotide sequence ID" value="XM_073704268.1"/>
</dbReference>
<organism evidence="2 3">
    <name type="scientific">Trichoderma ghanense</name>
    <dbReference type="NCBI Taxonomy" id="65468"/>
    <lineage>
        <taxon>Eukaryota</taxon>
        <taxon>Fungi</taxon>
        <taxon>Dikarya</taxon>
        <taxon>Ascomycota</taxon>
        <taxon>Pezizomycotina</taxon>
        <taxon>Sordariomycetes</taxon>
        <taxon>Hypocreomycetidae</taxon>
        <taxon>Hypocreales</taxon>
        <taxon>Hypocreaceae</taxon>
        <taxon>Trichoderma</taxon>
    </lineage>
</organism>
<feature type="region of interest" description="Disordered" evidence="1">
    <location>
        <begin position="31"/>
        <end position="52"/>
    </location>
</feature>
<dbReference type="GeneID" id="300578718"/>
<name>A0ABY2GYJ7_9HYPO</name>
<keyword evidence="3" id="KW-1185">Reference proteome</keyword>
<accession>A0ABY2GYJ7</accession>
<dbReference type="Proteomes" id="UP001642720">
    <property type="component" value="Unassembled WGS sequence"/>
</dbReference>
<gene>
    <name evidence="2" type="ORF">CCMA1212_007090</name>
</gene>
<evidence type="ECO:0000313" key="3">
    <source>
        <dbReference type="Proteomes" id="UP001642720"/>
    </source>
</evidence>
<evidence type="ECO:0000313" key="2">
    <source>
        <dbReference type="EMBL" id="TFB00641.1"/>
    </source>
</evidence>